<dbReference type="PANTHER" id="PTHR11271:SF6">
    <property type="entry name" value="GUANINE DEAMINASE"/>
    <property type="match status" value="1"/>
</dbReference>
<evidence type="ECO:0000313" key="7">
    <source>
        <dbReference type="Proteomes" id="UP000320095"/>
    </source>
</evidence>
<dbReference type="UniPathway" id="UPA00603">
    <property type="reaction ID" value="UER00660"/>
</dbReference>
<accession>A0A502DWV3</accession>
<dbReference type="RefSeq" id="WP_140697429.1">
    <property type="nucleotide sequence ID" value="NZ_RCZG01000014.1"/>
</dbReference>
<dbReference type="InterPro" id="IPR051607">
    <property type="entry name" value="Metallo-dep_hydrolases"/>
</dbReference>
<dbReference type="Gene3D" id="2.30.40.10">
    <property type="entry name" value="Urease, subunit C, domain 1"/>
    <property type="match status" value="1"/>
</dbReference>
<dbReference type="GO" id="GO:0006147">
    <property type="term" value="P:guanine catabolic process"/>
    <property type="evidence" value="ECO:0007669"/>
    <property type="project" value="UniProtKB-UniPathway"/>
</dbReference>
<dbReference type="Gene3D" id="3.20.20.140">
    <property type="entry name" value="Metal-dependent hydrolases"/>
    <property type="match status" value="1"/>
</dbReference>
<dbReference type="GO" id="GO:0005829">
    <property type="term" value="C:cytosol"/>
    <property type="evidence" value="ECO:0007669"/>
    <property type="project" value="TreeGrafter"/>
</dbReference>
<dbReference type="InterPro" id="IPR032466">
    <property type="entry name" value="Metal_Hydrolase"/>
</dbReference>
<dbReference type="OrthoDB" id="3189065at2"/>
<evidence type="ECO:0000313" key="6">
    <source>
        <dbReference type="EMBL" id="TPG29827.1"/>
    </source>
</evidence>
<organism evidence="6 7">
    <name type="scientific">Mycolicibacterium hodleri</name>
    <dbReference type="NCBI Taxonomy" id="49897"/>
    <lineage>
        <taxon>Bacteria</taxon>
        <taxon>Bacillati</taxon>
        <taxon>Actinomycetota</taxon>
        <taxon>Actinomycetes</taxon>
        <taxon>Mycobacteriales</taxon>
        <taxon>Mycobacteriaceae</taxon>
        <taxon>Mycolicibacterium</taxon>
    </lineage>
</organism>
<evidence type="ECO:0000256" key="3">
    <source>
        <dbReference type="ARBA" id="ARBA00022801"/>
    </source>
</evidence>
<dbReference type="AlphaFoldDB" id="A0A502DWV3"/>
<comment type="cofactor">
    <cofactor evidence="1">
        <name>Zn(2+)</name>
        <dbReference type="ChEBI" id="CHEBI:29105"/>
    </cofactor>
</comment>
<name>A0A502DWV3_9MYCO</name>
<keyword evidence="2" id="KW-0479">Metal-binding</keyword>
<sequence length="466" mass="50120">MASHVHLGHVFHVAGSALVTGAADALVSIPDGALVVDESGDIVYCGERTELPAESGTVHDHRPGYLLPGFVDTHVHFPQTYAGDSYGGGQLLEWLNQCIFPSESKFADPEFAQQAAVEFCARRIAAGTTAAMVFGSAFPHAQDSLFTETRRAGLRLVSGRGIQTVGPETARSLITSEADAIRLTREEIDKWHAADTGDVDTALLHVAIVPRFSLSVTAETLKNLGELYDEMRSRGVYVHSHLNENNRPGSGEVDSTKQAYQVDSYLDTYDGKFLPGSATGGKSLLGRRTILAHCVHCQDAELERMAQTGTSISHCPISQLFLGSGTMPWKRTVASGVNIAAGTDFGGGDEWLIPRVLGDAFKVHLTEPGDDGISMHPAEMLFMGTLAGARALDMESRFGNFDIGKEADFVVVDPSGTPALEANMAWAVRSSEPELARDQTLFALLMGIRESSINEVYVQGRRVTAE</sequence>
<dbReference type="InterPro" id="IPR006680">
    <property type="entry name" value="Amidohydro-rel"/>
</dbReference>
<comment type="caution">
    <text evidence="6">The sequence shown here is derived from an EMBL/GenBank/DDBJ whole genome shotgun (WGS) entry which is preliminary data.</text>
</comment>
<keyword evidence="3" id="KW-0378">Hydrolase</keyword>
<feature type="domain" description="Amidohydrolase-related" evidence="5">
    <location>
        <begin position="65"/>
        <end position="425"/>
    </location>
</feature>
<dbReference type="Pfam" id="PF01979">
    <property type="entry name" value="Amidohydro_1"/>
    <property type="match status" value="1"/>
</dbReference>
<evidence type="ECO:0000256" key="4">
    <source>
        <dbReference type="ARBA" id="ARBA00022833"/>
    </source>
</evidence>
<dbReference type="Proteomes" id="UP000320095">
    <property type="component" value="Unassembled WGS sequence"/>
</dbReference>
<dbReference type="GO" id="GO:0008270">
    <property type="term" value="F:zinc ion binding"/>
    <property type="evidence" value="ECO:0007669"/>
    <property type="project" value="TreeGrafter"/>
</dbReference>
<dbReference type="SUPFAM" id="SSF51338">
    <property type="entry name" value="Composite domain of metallo-dependent hydrolases"/>
    <property type="match status" value="2"/>
</dbReference>
<gene>
    <name evidence="6" type="ORF">EAH80_25340</name>
</gene>
<evidence type="ECO:0000256" key="1">
    <source>
        <dbReference type="ARBA" id="ARBA00001947"/>
    </source>
</evidence>
<reference evidence="6 7" key="1">
    <citation type="journal article" date="2019" name="Environ. Microbiol.">
        <title>Species interactions and distinct microbial communities in high Arctic permafrost affected cryosols are associated with the CH4 and CO2 gas fluxes.</title>
        <authorList>
            <person name="Altshuler I."/>
            <person name="Hamel J."/>
            <person name="Turney S."/>
            <person name="Magnuson E."/>
            <person name="Levesque R."/>
            <person name="Greer C."/>
            <person name="Whyte L.G."/>
        </authorList>
    </citation>
    <scope>NUCLEOTIDE SEQUENCE [LARGE SCALE GENOMIC DNA]</scope>
    <source>
        <strain evidence="6 7">S5.20</strain>
    </source>
</reference>
<keyword evidence="4" id="KW-0862">Zinc</keyword>
<proteinExistence type="predicted"/>
<evidence type="ECO:0000256" key="2">
    <source>
        <dbReference type="ARBA" id="ARBA00022723"/>
    </source>
</evidence>
<dbReference type="InterPro" id="IPR011059">
    <property type="entry name" value="Metal-dep_hydrolase_composite"/>
</dbReference>
<keyword evidence="7" id="KW-1185">Reference proteome</keyword>
<protein>
    <submittedName>
        <fullName evidence="6">Guanine deaminase</fullName>
    </submittedName>
</protein>
<dbReference type="SUPFAM" id="SSF51556">
    <property type="entry name" value="Metallo-dependent hydrolases"/>
    <property type="match status" value="1"/>
</dbReference>
<evidence type="ECO:0000259" key="5">
    <source>
        <dbReference type="Pfam" id="PF01979"/>
    </source>
</evidence>
<dbReference type="EMBL" id="RCZG01000014">
    <property type="protein sequence ID" value="TPG29827.1"/>
    <property type="molecule type" value="Genomic_DNA"/>
</dbReference>
<dbReference type="GO" id="GO:0008892">
    <property type="term" value="F:guanine deaminase activity"/>
    <property type="evidence" value="ECO:0007669"/>
    <property type="project" value="TreeGrafter"/>
</dbReference>
<dbReference type="PANTHER" id="PTHR11271">
    <property type="entry name" value="GUANINE DEAMINASE"/>
    <property type="match status" value="1"/>
</dbReference>